<dbReference type="InterPro" id="IPR010016">
    <property type="entry name" value="PxpB"/>
</dbReference>
<dbReference type="Gene3D" id="3.30.1360.40">
    <property type="match status" value="1"/>
</dbReference>
<dbReference type="PANTHER" id="PTHR34698:SF2">
    <property type="entry name" value="5-OXOPROLINASE SUBUNIT B"/>
    <property type="match status" value="1"/>
</dbReference>
<keyword evidence="2" id="KW-0378">Hydrolase</keyword>
<dbReference type="SUPFAM" id="SSF160467">
    <property type="entry name" value="PH0987 N-terminal domain-like"/>
    <property type="match status" value="1"/>
</dbReference>
<keyword evidence="1" id="KW-0547">Nucleotide-binding</keyword>
<evidence type="ECO:0000259" key="4">
    <source>
        <dbReference type="SMART" id="SM00796"/>
    </source>
</evidence>
<dbReference type="SMART" id="SM00796">
    <property type="entry name" value="AHS1"/>
    <property type="match status" value="1"/>
</dbReference>
<dbReference type="STRING" id="1390249.BHU72_09405"/>
<proteinExistence type="predicted"/>
<protein>
    <recommendedName>
        <fullName evidence="4">Carboxyltransferase domain-containing protein</fullName>
    </recommendedName>
</protein>
<dbReference type="SUPFAM" id="SSF50891">
    <property type="entry name" value="Cyclophilin-like"/>
    <property type="match status" value="1"/>
</dbReference>
<dbReference type="OrthoDB" id="9778567at2"/>
<dbReference type="Pfam" id="PF02682">
    <property type="entry name" value="CT_C_D"/>
    <property type="match status" value="1"/>
</dbReference>
<dbReference type="AlphaFoldDB" id="A0A1E5L352"/>
<dbReference type="InterPro" id="IPR029000">
    <property type="entry name" value="Cyclophilin-like_dom_sf"/>
</dbReference>
<evidence type="ECO:0000256" key="2">
    <source>
        <dbReference type="ARBA" id="ARBA00022801"/>
    </source>
</evidence>
<dbReference type="RefSeq" id="WP_069703227.1">
    <property type="nucleotide sequence ID" value="NZ_MJAT01000038.1"/>
</dbReference>
<evidence type="ECO:0000313" key="5">
    <source>
        <dbReference type="EMBL" id="OEH84514.1"/>
    </source>
</evidence>
<dbReference type="Proteomes" id="UP000095255">
    <property type="component" value="Unassembled WGS sequence"/>
</dbReference>
<name>A0A1E5L352_9FIRM</name>
<evidence type="ECO:0000256" key="1">
    <source>
        <dbReference type="ARBA" id="ARBA00022741"/>
    </source>
</evidence>
<sequence length="248" mass="28160">MLEYRPLGDQGIQILFGNCIDENTVNRILTFIEILKGKEIHAIVEWVPAYTTLTVFYNPYLIEYQELVNQLLKVEEELYQHNKSLNHTFPNCTSPNHSSLRTNVSIEQILEIPTFYGEEHGPDLEDVASFHNITTDDVIAIHSARIYLVHMLGFTPGFPYLGGLSLQIATPRLDKPRLRVKAGSVGIAGKQTGIYSVDSPGGWRIIGHTPIDLYNPYRESPFLLKSGDYIRFTPIDRETYHTLLGDKL</sequence>
<accession>A0A1E5L352</accession>
<dbReference type="InterPro" id="IPR003833">
    <property type="entry name" value="CT_C_D"/>
</dbReference>
<keyword evidence="6" id="KW-1185">Reference proteome</keyword>
<gene>
    <name evidence="5" type="ORF">BHU72_09405</name>
</gene>
<dbReference type="NCBIfam" id="TIGR00370">
    <property type="entry name" value="5-oxoprolinase subunit PxpB"/>
    <property type="match status" value="1"/>
</dbReference>
<dbReference type="GO" id="GO:0016787">
    <property type="term" value="F:hydrolase activity"/>
    <property type="evidence" value="ECO:0007669"/>
    <property type="project" value="UniProtKB-KW"/>
</dbReference>
<feature type="domain" description="Carboxyltransferase" evidence="4">
    <location>
        <begin position="2"/>
        <end position="224"/>
    </location>
</feature>
<dbReference type="PANTHER" id="PTHR34698">
    <property type="entry name" value="5-OXOPROLINASE SUBUNIT B"/>
    <property type="match status" value="1"/>
</dbReference>
<comment type="caution">
    <text evidence="5">The sequence shown here is derived from an EMBL/GenBank/DDBJ whole genome shotgun (WGS) entry which is preliminary data.</text>
</comment>
<evidence type="ECO:0000256" key="3">
    <source>
        <dbReference type="ARBA" id="ARBA00022840"/>
    </source>
</evidence>
<dbReference type="GO" id="GO:0005524">
    <property type="term" value="F:ATP binding"/>
    <property type="evidence" value="ECO:0007669"/>
    <property type="project" value="UniProtKB-KW"/>
</dbReference>
<keyword evidence="3" id="KW-0067">ATP-binding</keyword>
<dbReference type="EMBL" id="MJAT01000038">
    <property type="protein sequence ID" value="OEH84514.1"/>
    <property type="molecule type" value="Genomic_DNA"/>
</dbReference>
<dbReference type="Gene3D" id="2.40.100.10">
    <property type="entry name" value="Cyclophilin-like"/>
    <property type="match status" value="1"/>
</dbReference>
<reference evidence="5 6" key="1">
    <citation type="submission" date="2016-09" db="EMBL/GenBank/DDBJ databases">
        <title>Desulfuribacillus arsenicus sp. nov., an obligately anaerobic, dissimilatory arsenic- and antimonate-reducing bacterium isolated from anoxic sediments.</title>
        <authorList>
            <person name="Abin C.A."/>
            <person name="Hollibaugh J.T."/>
        </authorList>
    </citation>
    <scope>NUCLEOTIDE SEQUENCE [LARGE SCALE GENOMIC DNA]</scope>
    <source>
        <strain evidence="5 6">MLFW-2</strain>
    </source>
</reference>
<organism evidence="5 6">
    <name type="scientific">Desulfuribacillus stibiiarsenatis</name>
    <dbReference type="NCBI Taxonomy" id="1390249"/>
    <lineage>
        <taxon>Bacteria</taxon>
        <taxon>Bacillati</taxon>
        <taxon>Bacillota</taxon>
        <taxon>Desulfuribacillia</taxon>
        <taxon>Desulfuribacillales</taxon>
        <taxon>Desulfuribacillaceae</taxon>
        <taxon>Desulfuribacillus</taxon>
    </lineage>
</organism>
<evidence type="ECO:0000313" key="6">
    <source>
        <dbReference type="Proteomes" id="UP000095255"/>
    </source>
</evidence>